<keyword evidence="3" id="KW-1185">Reference proteome</keyword>
<organism evidence="2 3">
    <name type="scientific">Nocardiopsis metallicus</name>
    <dbReference type="NCBI Taxonomy" id="179819"/>
    <lineage>
        <taxon>Bacteria</taxon>
        <taxon>Bacillati</taxon>
        <taxon>Actinomycetota</taxon>
        <taxon>Actinomycetes</taxon>
        <taxon>Streptosporangiales</taxon>
        <taxon>Nocardiopsidaceae</taxon>
        <taxon>Nocardiopsis</taxon>
    </lineage>
</organism>
<protein>
    <recommendedName>
        <fullName evidence="1">DUF397 domain-containing protein</fullName>
    </recommendedName>
</protein>
<dbReference type="Pfam" id="PF04149">
    <property type="entry name" value="DUF397"/>
    <property type="match status" value="1"/>
</dbReference>
<comment type="caution">
    <text evidence="2">The sequence shown here is derived from an EMBL/GenBank/DDBJ whole genome shotgun (WGS) entry which is preliminary data.</text>
</comment>
<evidence type="ECO:0000259" key="1">
    <source>
        <dbReference type="Pfam" id="PF04149"/>
    </source>
</evidence>
<evidence type="ECO:0000313" key="3">
    <source>
        <dbReference type="Proteomes" id="UP000579647"/>
    </source>
</evidence>
<evidence type="ECO:0000313" key="2">
    <source>
        <dbReference type="EMBL" id="MBB5491240.1"/>
    </source>
</evidence>
<dbReference type="Proteomes" id="UP000579647">
    <property type="component" value="Unassembled WGS sequence"/>
</dbReference>
<gene>
    <name evidence="2" type="ORF">HNR07_002377</name>
</gene>
<sequence length="62" mass="6938">MKSFEDPTLPTWHVSSYTGGQGNCVEVAEGQSVLVRDTKHRQHGHLSFVSREWANLLNTLQG</sequence>
<reference evidence="2 3" key="1">
    <citation type="submission" date="2020-08" db="EMBL/GenBank/DDBJ databases">
        <title>Sequencing the genomes of 1000 actinobacteria strains.</title>
        <authorList>
            <person name="Klenk H.-P."/>
        </authorList>
    </citation>
    <scope>NUCLEOTIDE SEQUENCE [LARGE SCALE GENOMIC DNA]</scope>
    <source>
        <strain evidence="2 3">DSM 44598</strain>
    </source>
</reference>
<accession>A0A840W2Y7</accession>
<proteinExistence type="predicted"/>
<dbReference type="EMBL" id="JACHDO010000001">
    <property type="protein sequence ID" value="MBB5491240.1"/>
    <property type="molecule type" value="Genomic_DNA"/>
</dbReference>
<name>A0A840W2Y7_9ACTN</name>
<dbReference type="InterPro" id="IPR007278">
    <property type="entry name" value="DUF397"/>
</dbReference>
<dbReference type="RefSeq" id="WP_184364949.1">
    <property type="nucleotide sequence ID" value="NZ_BAAAKM010000045.1"/>
</dbReference>
<dbReference type="AlphaFoldDB" id="A0A840W2Y7"/>
<feature type="domain" description="DUF397" evidence="1">
    <location>
        <begin position="11"/>
        <end position="60"/>
    </location>
</feature>